<dbReference type="EMBL" id="JABWTA010000001">
    <property type="protein sequence ID" value="NVE93293.1"/>
    <property type="molecule type" value="Genomic_DNA"/>
</dbReference>
<evidence type="ECO:0000313" key="2">
    <source>
        <dbReference type="EMBL" id="NVE93293.1"/>
    </source>
</evidence>
<feature type="compositionally biased region" description="Polar residues" evidence="1">
    <location>
        <begin position="24"/>
        <end position="38"/>
    </location>
</feature>
<keyword evidence="3" id="KW-1185">Reference proteome</keyword>
<evidence type="ECO:0000256" key="1">
    <source>
        <dbReference type="SAM" id="MobiDB-lite"/>
    </source>
</evidence>
<dbReference type="Proteomes" id="UP000546031">
    <property type="component" value="Unassembled WGS sequence"/>
</dbReference>
<proteinExistence type="predicted"/>
<accession>A0A850H653</accession>
<dbReference type="AlphaFoldDB" id="A0A850H653"/>
<gene>
    <name evidence="2" type="ORF">HUO12_00110</name>
</gene>
<sequence>MSDGQIQGAKPAAVPLANAAATPLRSSPPSAEANAVSTNPVQRAIATAARETRTDFDFLLAQAKLESSLNPSAKAATSTASGLFQFIENTWLDTLYKHGDKLGLGAAASQLRMGPNGVQVANPAMRAEVLALRNDPQAASLMAGALAQDNRAMLSQALGREPQAPELYLAHFLGAGGASRFLSALESNPAQSAASLFAQPASANRAIFFASGGAPRSLEQVMALIDRKVTNAMSGNGQINMSDVPGIAQPTSSRAQFVQKPAPTAPVLPTNEILASRPLSASLRESLNGIEALSPAAGQHVKAAYARLEAFGL</sequence>
<evidence type="ECO:0000313" key="3">
    <source>
        <dbReference type="Proteomes" id="UP000546031"/>
    </source>
</evidence>
<reference evidence="2 3" key="1">
    <citation type="submission" date="2020-06" db="EMBL/GenBank/DDBJ databases">
        <title>Altererythrobacter lutimaris sp. nov., a marine bacterium isolated from a tidal flat.</title>
        <authorList>
            <person name="Kim D."/>
            <person name="Yoo Y."/>
            <person name="Kim J.-J."/>
        </authorList>
    </citation>
    <scope>NUCLEOTIDE SEQUENCE [LARGE SCALE GENOMIC DNA]</scope>
    <source>
        <strain evidence="2 3">JGD-16</strain>
    </source>
</reference>
<organism evidence="2 3">
    <name type="scientific">Altererythrobacter lutimaris</name>
    <dbReference type="NCBI Taxonomy" id="2743979"/>
    <lineage>
        <taxon>Bacteria</taxon>
        <taxon>Pseudomonadati</taxon>
        <taxon>Pseudomonadota</taxon>
        <taxon>Alphaproteobacteria</taxon>
        <taxon>Sphingomonadales</taxon>
        <taxon>Erythrobacteraceae</taxon>
        <taxon>Altererythrobacter</taxon>
    </lineage>
</organism>
<dbReference type="SUPFAM" id="SSF53955">
    <property type="entry name" value="Lysozyme-like"/>
    <property type="match status" value="1"/>
</dbReference>
<comment type="caution">
    <text evidence="2">The sequence shown here is derived from an EMBL/GenBank/DDBJ whole genome shotgun (WGS) entry which is preliminary data.</text>
</comment>
<protein>
    <submittedName>
        <fullName evidence="2">Lytic transglycosylase domain-containing protein</fullName>
    </submittedName>
</protein>
<dbReference type="InterPro" id="IPR023346">
    <property type="entry name" value="Lysozyme-like_dom_sf"/>
</dbReference>
<name>A0A850H653_9SPHN</name>
<dbReference type="Gene3D" id="1.10.530.10">
    <property type="match status" value="1"/>
</dbReference>
<feature type="region of interest" description="Disordered" evidence="1">
    <location>
        <begin position="19"/>
        <end position="38"/>
    </location>
</feature>
<dbReference type="RefSeq" id="WP_176271672.1">
    <property type="nucleotide sequence ID" value="NZ_JABWTA010000001.1"/>
</dbReference>